<reference evidence="2 3" key="1">
    <citation type="submission" date="2024-06" db="EMBL/GenBank/DDBJ databases">
        <title>The Natural Products Discovery Center: Release of the First 8490 Sequenced Strains for Exploring Actinobacteria Biosynthetic Diversity.</title>
        <authorList>
            <person name="Kalkreuter E."/>
            <person name="Kautsar S.A."/>
            <person name="Yang D."/>
            <person name="Bader C.D."/>
            <person name="Teijaro C.N."/>
            <person name="Fluegel L."/>
            <person name="Davis C.M."/>
            <person name="Simpson J.R."/>
            <person name="Lauterbach L."/>
            <person name="Steele A.D."/>
            <person name="Gui C."/>
            <person name="Meng S."/>
            <person name="Li G."/>
            <person name="Viehrig K."/>
            <person name="Ye F."/>
            <person name="Su P."/>
            <person name="Kiefer A.F."/>
            <person name="Nichols A."/>
            <person name="Cepeda A.J."/>
            <person name="Yan W."/>
            <person name="Fan B."/>
            <person name="Jiang Y."/>
            <person name="Adhikari A."/>
            <person name="Zheng C.-J."/>
            <person name="Schuster L."/>
            <person name="Cowan T.M."/>
            <person name="Smanski M.J."/>
            <person name="Chevrette M.G."/>
            <person name="De Carvalho L.P.S."/>
            <person name="Shen B."/>
        </authorList>
    </citation>
    <scope>NUCLEOTIDE SEQUENCE [LARGE SCALE GENOMIC DNA]</scope>
    <source>
        <strain evidence="2 3">NPDC050100</strain>
    </source>
</reference>
<dbReference type="GO" id="GO:0016787">
    <property type="term" value="F:hydrolase activity"/>
    <property type="evidence" value="ECO:0007669"/>
    <property type="project" value="UniProtKB-KW"/>
</dbReference>
<organism evidence="2 3">
    <name type="scientific">Microtetraspora glauca</name>
    <dbReference type="NCBI Taxonomy" id="1996"/>
    <lineage>
        <taxon>Bacteria</taxon>
        <taxon>Bacillati</taxon>
        <taxon>Actinomycetota</taxon>
        <taxon>Actinomycetes</taxon>
        <taxon>Streptosporangiales</taxon>
        <taxon>Streptosporangiaceae</taxon>
        <taxon>Microtetraspora</taxon>
    </lineage>
</organism>
<sequence>MALNVLEWGDGDRTAVLIHGMMGDSGSWWEIGPALAERGYRAVAVDLPGHGCSARDPDSDLESFAMSVLESVPARPALAMGHSLGGSVLAAAVSRLRPERAVYVETPFGPGRAHLDVAAFAAGLEEAKTARTVENLRRERPWWSERDIAVEAEAASLFDVATTVSLHAGRVGGPDNTPPLVAPSLMIRSDPSQYISEEAADSLRARGFEVRSVAGAGHCVWYGRHEEFMAVLDGWV</sequence>
<proteinExistence type="predicted"/>
<dbReference type="Proteomes" id="UP001551675">
    <property type="component" value="Unassembled WGS sequence"/>
</dbReference>
<dbReference type="InterPro" id="IPR000073">
    <property type="entry name" value="AB_hydrolase_1"/>
</dbReference>
<feature type="domain" description="AB hydrolase-1" evidence="1">
    <location>
        <begin position="16"/>
        <end position="230"/>
    </location>
</feature>
<keyword evidence="2" id="KW-0378">Hydrolase</keyword>
<dbReference type="SUPFAM" id="SSF53474">
    <property type="entry name" value="alpha/beta-Hydrolases"/>
    <property type="match status" value="1"/>
</dbReference>
<dbReference type="PANTHER" id="PTHR43194:SF2">
    <property type="entry name" value="PEROXISOMAL MEMBRANE PROTEIN LPX1"/>
    <property type="match status" value="1"/>
</dbReference>
<accession>A0ABV3GUB7</accession>
<evidence type="ECO:0000313" key="3">
    <source>
        <dbReference type="Proteomes" id="UP001551675"/>
    </source>
</evidence>
<keyword evidence="3" id="KW-1185">Reference proteome</keyword>
<dbReference type="PANTHER" id="PTHR43194">
    <property type="entry name" value="HYDROLASE ALPHA/BETA FOLD FAMILY"/>
    <property type="match status" value="1"/>
</dbReference>
<dbReference type="InterPro" id="IPR029058">
    <property type="entry name" value="AB_hydrolase_fold"/>
</dbReference>
<evidence type="ECO:0000259" key="1">
    <source>
        <dbReference type="Pfam" id="PF12697"/>
    </source>
</evidence>
<dbReference type="RefSeq" id="WP_358141931.1">
    <property type="nucleotide sequence ID" value="NZ_JBFALK010000036.1"/>
</dbReference>
<dbReference type="Gene3D" id="3.40.50.1820">
    <property type="entry name" value="alpha/beta hydrolase"/>
    <property type="match status" value="1"/>
</dbReference>
<evidence type="ECO:0000313" key="2">
    <source>
        <dbReference type="EMBL" id="MEV0974862.1"/>
    </source>
</evidence>
<comment type="caution">
    <text evidence="2">The sequence shown here is derived from an EMBL/GenBank/DDBJ whole genome shotgun (WGS) entry which is preliminary data.</text>
</comment>
<protein>
    <submittedName>
        <fullName evidence="2">Alpha/beta hydrolase</fullName>
    </submittedName>
</protein>
<dbReference type="Pfam" id="PF12697">
    <property type="entry name" value="Abhydrolase_6"/>
    <property type="match status" value="1"/>
</dbReference>
<dbReference type="InterPro" id="IPR050228">
    <property type="entry name" value="Carboxylesterase_BioH"/>
</dbReference>
<name>A0ABV3GUB7_MICGL</name>
<dbReference type="EMBL" id="JBFALK010000036">
    <property type="protein sequence ID" value="MEV0974862.1"/>
    <property type="molecule type" value="Genomic_DNA"/>
</dbReference>
<gene>
    <name evidence="2" type="ORF">AB0I59_40270</name>
</gene>